<evidence type="ECO:0000313" key="3">
    <source>
        <dbReference type="Proteomes" id="UP001470230"/>
    </source>
</evidence>
<evidence type="ECO:0000313" key="2">
    <source>
        <dbReference type="EMBL" id="KAK8838152.1"/>
    </source>
</evidence>
<dbReference type="EMBL" id="JAPFFF010000056">
    <property type="protein sequence ID" value="KAK8838152.1"/>
    <property type="molecule type" value="Genomic_DNA"/>
</dbReference>
<dbReference type="InterPro" id="IPR008271">
    <property type="entry name" value="Ser/Thr_kinase_AS"/>
</dbReference>
<dbReference type="SMART" id="SM00220">
    <property type="entry name" value="S_TKc"/>
    <property type="match status" value="1"/>
</dbReference>
<gene>
    <name evidence="2" type="ORF">M9Y10_035568</name>
</gene>
<sequence length="342" mass="39321">MFCFETKTGFKIETPTEFNGYKFIEFLSNGQFSTVAKVEEIETGEIYAAKIISMRDMEVRNQVKMISNEIQILQSIDHPNIIKLFETYFIQNEDNELFLVMIIEYCPNGDLVQFISNGGLKNEEEKRRIEFQVLEAIEFIHEIGIAHCDLKPDNILLDEKLTPKLCDFGLSKDIHGDNHGIMNGCLQYSAPELLDNEKDIDYLKADVFAIGITFYVITELKLPYVEGTTIKKGKLEIASHDDEINEFVEKCTKMNPNERPTITDLLDEGFFSTNDEIYEEEEEVDDEGNWVSDEDDSSKEDACIIDNKHYQKDISKSVNDKNNDIVVFNGVDKLLDKPEIEI</sequence>
<keyword evidence="3" id="KW-1185">Reference proteome</keyword>
<dbReference type="PANTHER" id="PTHR24362:SF309">
    <property type="entry name" value="PROTEIN KINASE DOMAIN-CONTAINING PROTEIN"/>
    <property type="match status" value="1"/>
</dbReference>
<dbReference type="Gene3D" id="1.10.510.10">
    <property type="entry name" value="Transferase(Phosphotransferase) domain 1"/>
    <property type="match status" value="1"/>
</dbReference>
<dbReference type="InterPro" id="IPR000719">
    <property type="entry name" value="Prot_kinase_dom"/>
</dbReference>
<feature type="domain" description="Protein kinase" evidence="1">
    <location>
        <begin position="21"/>
        <end position="271"/>
    </location>
</feature>
<dbReference type="PROSITE" id="PS00108">
    <property type="entry name" value="PROTEIN_KINASE_ST"/>
    <property type="match status" value="1"/>
</dbReference>
<accession>A0ABR2GX45</accession>
<proteinExistence type="predicted"/>
<evidence type="ECO:0000259" key="1">
    <source>
        <dbReference type="PROSITE" id="PS50011"/>
    </source>
</evidence>
<name>A0ABR2GX45_9EUKA</name>
<dbReference type="SUPFAM" id="SSF56112">
    <property type="entry name" value="Protein kinase-like (PK-like)"/>
    <property type="match status" value="1"/>
</dbReference>
<organism evidence="2 3">
    <name type="scientific">Tritrichomonas musculus</name>
    <dbReference type="NCBI Taxonomy" id="1915356"/>
    <lineage>
        <taxon>Eukaryota</taxon>
        <taxon>Metamonada</taxon>
        <taxon>Parabasalia</taxon>
        <taxon>Tritrichomonadida</taxon>
        <taxon>Tritrichomonadidae</taxon>
        <taxon>Tritrichomonas</taxon>
    </lineage>
</organism>
<dbReference type="Proteomes" id="UP001470230">
    <property type="component" value="Unassembled WGS sequence"/>
</dbReference>
<protein>
    <recommendedName>
        <fullName evidence="1">Protein kinase domain-containing protein</fullName>
    </recommendedName>
</protein>
<reference evidence="2 3" key="1">
    <citation type="submission" date="2024-04" db="EMBL/GenBank/DDBJ databases">
        <title>Tritrichomonas musculus Genome.</title>
        <authorList>
            <person name="Alves-Ferreira E."/>
            <person name="Grigg M."/>
            <person name="Lorenzi H."/>
            <person name="Galac M."/>
        </authorList>
    </citation>
    <scope>NUCLEOTIDE SEQUENCE [LARGE SCALE GENOMIC DNA]</scope>
    <source>
        <strain evidence="2 3">EAF2021</strain>
    </source>
</reference>
<dbReference type="InterPro" id="IPR011009">
    <property type="entry name" value="Kinase-like_dom_sf"/>
</dbReference>
<dbReference type="PROSITE" id="PS50011">
    <property type="entry name" value="PROTEIN_KINASE_DOM"/>
    <property type="match status" value="1"/>
</dbReference>
<comment type="caution">
    <text evidence="2">The sequence shown here is derived from an EMBL/GenBank/DDBJ whole genome shotgun (WGS) entry which is preliminary data.</text>
</comment>
<dbReference type="Pfam" id="PF00069">
    <property type="entry name" value="Pkinase"/>
    <property type="match status" value="1"/>
</dbReference>
<dbReference type="PANTHER" id="PTHR24362">
    <property type="entry name" value="SERINE/THREONINE-PROTEIN KINASE NEK"/>
    <property type="match status" value="1"/>
</dbReference>